<keyword evidence="1" id="KW-0472">Membrane</keyword>
<reference evidence="2 3" key="1">
    <citation type="submission" date="2016-10" db="EMBL/GenBank/DDBJ databases">
        <title>Genome Sequence of Pseudomonas putida GM4FR.</title>
        <authorList>
            <person name="Poehlein A."/>
            <person name="Wemheuer F."/>
            <person name="Hollensteiner J."/>
            <person name="Wemheuer B."/>
        </authorList>
    </citation>
    <scope>NUCLEOTIDE SEQUENCE [LARGE SCALE GENOMIC DNA]</scope>
    <source>
        <strain evidence="2 3">GM4FR</strain>
    </source>
</reference>
<evidence type="ECO:0000313" key="3">
    <source>
        <dbReference type="Proteomes" id="UP000186736"/>
    </source>
</evidence>
<feature type="transmembrane region" description="Helical" evidence="1">
    <location>
        <begin position="7"/>
        <end position="26"/>
    </location>
</feature>
<evidence type="ECO:0000313" key="2">
    <source>
        <dbReference type="EMBL" id="OLS60698.1"/>
    </source>
</evidence>
<accession>A0A1Q9QZZ0</accession>
<dbReference type="EMBL" id="MKZO01000040">
    <property type="protein sequence ID" value="OLS60698.1"/>
    <property type="molecule type" value="Genomic_DNA"/>
</dbReference>
<gene>
    <name evidence="2" type="ORF">PSEMO_43740</name>
</gene>
<keyword evidence="1" id="KW-1133">Transmembrane helix</keyword>
<name>A0A1Q9QZZ0_PSEPU</name>
<sequence length="66" mass="7621">MIPMLRLFFGLNMVILALVLVEIFLFPNQLQRYLDSCTFRKDLKNNGIESEEAEVKTMQNALEGTL</sequence>
<proteinExistence type="predicted"/>
<dbReference type="AlphaFoldDB" id="A0A1Q9QZZ0"/>
<organism evidence="2 3">
    <name type="scientific">Pseudomonas putida</name>
    <name type="common">Arthrobacter siderocapsulatus</name>
    <dbReference type="NCBI Taxonomy" id="303"/>
    <lineage>
        <taxon>Bacteria</taxon>
        <taxon>Pseudomonadati</taxon>
        <taxon>Pseudomonadota</taxon>
        <taxon>Gammaproteobacteria</taxon>
        <taxon>Pseudomonadales</taxon>
        <taxon>Pseudomonadaceae</taxon>
        <taxon>Pseudomonas</taxon>
    </lineage>
</organism>
<keyword evidence="1" id="KW-0812">Transmembrane</keyword>
<dbReference type="Proteomes" id="UP000186736">
    <property type="component" value="Unassembled WGS sequence"/>
</dbReference>
<comment type="caution">
    <text evidence="2">The sequence shown here is derived from an EMBL/GenBank/DDBJ whole genome shotgun (WGS) entry which is preliminary data.</text>
</comment>
<evidence type="ECO:0000256" key="1">
    <source>
        <dbReference type="SAM" id="Phobius"/>
    </source>
</evidence>
<protein>
    <submittedName>
        <fullName evidence="2">Uncharacterized protein</fullName>
    </submittedName>
</protein>